<dbReference type="EMBL" id="JAAAHW010005262">
    <property type="protein sequence ID" value="KAF9969303.1"/>
    <property type="molecule type" value="Genomic_DNA"/>
</dbReference>
<organism evidence="1 2">
    <name type="scientific">Modicella reniformis</name>
    <dbReference type="NCBI Taxonomy" id="1440133"/>
    <lineage>
        <taxon>Eukaryota</taxon>
        <taxon>Fungi</taxon>
        <taxon>Fungi incertae sedis</taxon>
        <taxon>Mucoromycota</taxon>
        <taxon>Mortierellomycotina</taxon>
        <taxon>Mortierellomycetes</taxon>
        <taxon>Mortierellales</taxon>
        <taxon>Mortierellaceae</taxon>
        <taxon>Modicella</taxon>
    </lineage>
</organism>
<feature type="non-terminal residue" evidence="1">
    <location>
        <position position="96"/>
    </location>
</feature>
<gene>
    <name evidence="1" type="ORF">BGZ65_012055</name>
</gene>
<name>A0A9P6M7H6_9FUNG</name>
<protein>
    <submittedName>
        <fullName evidence="1">Uncharacterized protein</fullName>
    </submittedName>
</protein>
<dbReference type="AlphaFoldDB" id="A0A9P6M7H6"/>
<feature type="non-terminal residue" evidence="1">
    <location>
        <position position="1"/>
    </location>
</feature>
<dbReference type="Proteomes" id="UP000749646">
    <property type="component" value="Unassembled WGS sequence"/>
</dbReference>
<evidence type="ECO:0000313" key="2">
    <source>
        <dbReference type="Proteomes" id="UP000749646"/>
    </source>
</evidence>
<reference evidence="1" key="1">
    <citation type="journal article" date="2020" name="Fungal Divers.">
        <title>Resolving the Mortierellaceae phylogeny through synthesis of multi-gene phylogenetics and phylogenomics.</title>
        <authorList>
            <person name="Vandepol N."/>
            <person name="Liber J."/>
            <person name="Desiro A."/>
            <person name="Na H."/>
            <person name="Kennedy M."/>
            <person name="Barry K."/>
            <person name="Grigoriev I.V."/>
            <person name="Miller A.N."/>
            <person name="O'Donnell K."/>
            <person name="Stajich J.E."/>
            <person name="Bonito G."/>
        </authorList>
    </citation>
    <scope>NUCLEOTIDE SEQUENCE</scope>
    <source>
        <strain evidence="1">MES-2147</strain>
    </source>
</reference>
<proteinExistence type="predicted"/>
<sequence length="96" mass="10979">EPIECSNPPADRQVPDSQLQLRVFTVSYQHRVQVADQGDKDLQAQQRVFNVADSSKQDNTSYTRIPPHGYLSSFPLKSDFRLNFLCECESPTSIEY</sequence>
<evidence type="ECO:0000313" key="1">
    <source>
        <dbReference type="EMBL" id="KAF9969303.1"/>
    </source>
</evidence>
<keyword evidence="2" id="KW-1185">Reference proteome</keyword>
<accession>A0A9P6M7H6</accession>
<comment type="caution">
    <text evidence="1">The sequence shown here is derived from an EMBL/GenBank/DDBJ whole genome shotgun (WGS) entry which is preliminary data.</text>
</comment>